<reference evidence="3" key="1">
    <citation type="submission" date="2025-08" db="UniProtKB">
        <authorList>
            <consortium name="Ensembl"/>
        </authorList>
    </citation>
    <scope>IDENTIFICATION</scope>
</reference>
<dbReference type="GO" id="GO:0003723">
    <property type="term" value="F:RNA binding"/>
    <property type="evidence" value="ECO:0007669"/>
    <property type="project" value="TreeGrafter"/>
</dbReference>
<dbReference type="PROSITE" id="PS01159">
    <property type="entry name" value="WW_DOMAIN_1"/>
    <property type="match status" value="2"/>
</dbReference>
<dbReference type="Pfam" id="PF00397">
    <property type="entry name" value="WW"/>
    <property type="match status" value="2"/>
</dbReference>
<feature type="region of interest" description="Disordered" evidence="1">
    <location>
        <begin position="172"/>
        <end position="230"/>
    </location>
</feature>
<dbReference type="CDD" id="cd00201">
    <property type="entry name" value="WW"/>
    <property type="match status" value="2"/>
</dbReference>
<accession>A0A3Q3X6H4</accession>
<dbReference type="InterPro" id="IPR001202">
    <property type="entry name" value="WW_dom"/>
</dbReference>
<evidence type="ECO:0000259" key="2">
    <source>
        <dbReference type="PROSITE" id="PS50020"/>
    </source>
</evidence>
<evidence type="ECO:0000313" key="4">
    <source>
        <dbReference type="Proteomes" id="UP000261620"/>
    </source>
</evidence>
<evidence type="ECO:0000313" key="3">
    <source>
        <dbReference type="Ensembl" id="ENSMMOP00000017644.1"/>
    </source>
</evidence>
<feature type="domain" description="WW" evidence="2">
    <location>
        <begin position="112"/>
        <end position="139"/>
    </location>
</feature>
<dbReference type="Gene3D" id="2.20.70.10">
    <property type="match status" value="2"/>
</dbReference>
<dbReference type="AlphaFoldDB" id="A0A3Q3X6H4"/>
<feature type="compositionally biased region" description="Basic residues" evidence="1">
    <location>
        <begin position="82"/>
        <end position="103"/>
    </location>
</feature>
<reference evidence="3" key="2">
    <citation type="submission" date="2025-09" db="UniProtKB">
        <authorList>
            <consortium name="Ensembl"/>
        </authorList>
    </citation>
    <scope>IDENTIFICATION</scope>
</reference>
<dbReference type="Ensembl" id="ENSMMOT00000017935.1">
    <property type="protein sequence ID" value="ENSMMOP00000017644.1"/>
    <property type="gene ID" value="ENSMMOG00000013396.1"/>
</dbReference>
<feature type="compositionally biased region" description="Low complexity" evidence="1">
    <location>
        <begin position="142"/>
        <end position="152"/>
    </location>
</feature>
<feature type="compositionally biased region" description="Low complexity" evidence="1">
    <location>
        <begin position="250"/>
        <end position="269"/>
    </location>
</feature>
<dbReference type="PANTHER" id="PTHR13173:SF10">
    <property type="entry name" value="WW DOMAIN-BINDING PROTEIN 4"/>
    <property type="match status" value="1"/>
</dbReference>
<protein>
    <recommendedName>
        <fullName evidence="2">WW domain-containing protein</fullName>
    </recommendedName>
</protein>
<name>A0A3Q3X6H4_MOLML</name>
<dbReference type="GO" id="GO:0000398">
    <property type="term" value="P:mRNA splicing, via spliceosome"/>
    <property type="evidence" value="ECO:0007669"/>
    <property type="project" value="InterPro"/>
</dbReference>
<dbReference type="InterPro" id="IPR040023">
    <property type="entry name" value="WBP4"/>
</dbReference>
<dbReference type="SMART" id="SM00456">
    <property type="entry name" value="WW"/>
    <property type="match status" value="2"/>
</dbReference>
<dbReference type="Proteomes" id="UP000261620">
    <property type="component" value="Unplaced"/>
</dbReference>
<feature type="region of interest" description="Disordered" evidence="1">
    <location>
        <begin position="245"/>
        <end position="272"/>
    </location>
</feature>
<dbReference type="PROSITE" id="PS50020">
    <property type="entry name" value="WW_DOMAIN_2"/>
    <property type="match status" value="2"/>
</dbReference>
<dbReference type="STRING" id="94237.ENSMMOP00000017644"/>
<dbReference type="InterPro" id="IPR036020">
    <property type="entry name" value="WW_dom_sf"/>
</dbReference>
<feature type="region of interest" description="Disordered" evidence="1">
    <location>
        <begin position="68"/>
        <end position="110"/>
    </location>
</feature>
<organism evidence="3 4">
    <name type="scientific">Mola mola</name>
    <name type="common">Ocean sunfish</name>
    <name type="synonym">Tetraodon mola</name>
    <dbReference type="NCBI Taxonomy" id="94237"/>
    <lineage>
        <taxon>Eukaryota</taxon>
        <taxon>Metazoa</taxon>
        <taxon>Chordata</taxon>
        <taxon>Craniata</taxon>
        <taxon>Vertebrata</taxon>
        <taxon>Euteleostomi</taxon>
        <taxon>Actinopterygii</taxon>
        <taxon>Neopterygii</taxon>
        <taxon>Teleostei</taxon>
        <taxon>Neoteleostei</taxon>
        <taxon>Acanthomorphata</taxon>
        <taxon>Eupercaria</taxon>
        <taxon>Tetraodontiformes</taxon>
        <taxon>Molidae</taxon>
        <taxon>Mola</taxon>
    </lineage>
</organism>
<proteinExistence type="predicted"/>
<evidence type="ECO:0000256" key="1">
    <source>
        <dbReference type="SAM" id="MobiDB-lite"/>
    </source>
</evidence>
<sequence length="295" mass="33109">CWIADNKPSIEFHERGKNHKENVAAKISEIKKKSVAKAKQEERMSKEFAAMEEAAMKAYQEDLKRLEREVRPEVRPQVKPQVKPRNKPQAKRQPNKWKPRPKSMKQTEAQVWVEAQTDDGQTYYYNTITGESRWEKPERCQGGSSASAHSSGCPWMEAVSPEGYTYYYNSETGESSWEKPADFPSSEESGPSGEGEEKSPAPEPEPSEGDESSDAAPAPEETSEQPKVPKITFRVRIPACSYGFCGSTNPRQTSQSKSLSSCRCESSPTERACPPSVRAFGSLWKKRSVMLDAFL</sequence>
<keyword evidence="4" id="KW-1185">Reference proteome</keyword>
<feature type="region of interest" description="Disordered" evidence="1">
    <location>
        <begin position="135"/>
        <end position="154"/>
    </location>
</feature>
<dbReference type="GO" id="GO:0071011">
    <property type="term" value="C:precatalytic spliceosome"/>
    <property type="evidence" value="ECO:0007669"/>
    <property type="project" value="TreeGrafter"/>
</dbReference>
<dbReference type="SUPFAM" id="SSF51045">
    <property type="entry name" value="WW domain"/>
    <property type="match status" value="2"/>
</dbReference>
<feature type="domain" description="WW" evidence="2">
    <location>
        <begin position="154"/>
        <end position="182"/>
    </location>
</feature>
<dbReference type="PANTHER" id="PTHR13173">
    <property type="entry name" value="WW DOMAIN BINDING PROTEIN 4"/>
    <property type="match status" value="1"/>
</dbReference>